<dbReference type="Pfam" id="PF00249">
    <property type="entry name" value="Myb_DNA-binding"/>
    <property type="match status" value="3"/>
</dbReference>
<evidence type="ECO:0000256" key="5">
    <source>
        <dbReference type="ARBA" id="ARBA00023159"/>
    </source>
</evidence>
<dbReference type="InterPro" id="IPR015395">
    <property type="entry name" value="C-myb_C"/>
</dbReference>
<dbReference type="GO" id="GO:0000981">
    <property type="term" value="F:DNA-binding transcription factor activity, RNA polymerase II-specific"/>
    <property type="evidence" value="ECO:0007669"/>
    <property type="project" value="TreeGrafter"/>
</dbReference>
<evidence type="ECO:0000259" key="10">
    <source>
        <dbReference type="PROSITE" id="PS50090"/>
    </source>
</evidence>
<dbReference type="FunFam" id="1.10.10.60:FF:000016">
    <property type="entry name" value="Transcriptional activator Myb isoform A"/>
    <property type="match status" value="1"/>
</dbReference>
<evidence type="ECO:0000313" key="13">
    <source>
        <dbReference type="Proteomes" id="UP000472269"/>
    </source>
</evidence>
<dbReference type="Pfam" id="PF07988">
    <property type="entry name" value="LMSTEN"/>
    <property type="match status" value="1"/>
</dbReference>
<evidence type="ECO:0000256" key="3">
    <source>
        <dbReference type="ARBA" id="ARBA00023015"/>
    </source>
</evidence>
<dbReference type="Proteomes" id="UP000472269">
    <property type="component" value="Unplaced"/>
</dbReference>
<dbReference type="FunFam" id="1.10.10.60:FF:000042">
    <property type="entry name" value="Transcriptional activator Myb isoform A"/>
    <property type="match status" value="1"/>
</dbReference>
<keyword evidence="7" id="KW-0539">Nucleus</keyword>
<dbReference type="Ensembl" id="ENSACUT00000008610.1">
    <property type="protein sequence ID" value="ENSACUP00000008051.1"/>
    <property type="gene ID" value="ENSACUG00000005393.1"/>
</dbReference>
<keyword evidence="3" id="KW-0805">Transcription regulation</keyword>
<keyword evidence="2" id="KW-0677">Repeat</keyword>
<feature type="domain" description="Myb-like" evidence="10">
    <location>
        <begin position="79"/>
        <end position="130"/>
    </location>
</feature>
<dbReference type="GO" id="GO:0000978">
    <property type="term" value="F:RNA polymerase II cis-regulatory region sequence-specific DNA binding"/>
    <property type="evidence" value="ECO:0007669"/>
    <property type="project" value="TreeGrafter"/>
</dbReference>
<feature type="domain" description="Myb-like" evidence="10">
    <location>
        <begin position="27"/>
        <end position="78"/>
    </location>
</feature>
<dbReference type="AlphaFoldDB" id="A0A663M821"/>
<dbReference type="InterPro" id="IPR012642">
    <property type="entry name" value="Tscrpt_reg_Wos2-domain"/>
</dbReference>
<feature type="domain" description="HTH myb-type" evidence="11">
    <location>
        <begin position="79"/>
        <end position="134"/>
    </location>
</feature>
<gene>
    <name evidence="12" type="primary">MYB</name>
</gene>
<name>A0A663M821_ATHCN</name>
<dbReference type="PANTHER" id="PTHR45614">
    <property type="entry name" value="MYB PROTEIN-RELATED"/>
    <property type="match status" value="1"/>
</dbReference>
<dbReference type="PROSITE" id="PS50090">
    <property type="entry name" value="MYB_LIKE"/>
    <property type="match status" value="3"/>
</dbReference>
<keyword evidence="5" id="KW-0010">Activator</keyword>
<accession>A0A663M821</accession>
<dbReference type="FunFam" id="1.10.10.60:FF:000010">
    <property type="entry name" value="Transcriptional activator Myb isoform A"/>
    <property type="match status" value="1"/>
</dbReference>
<evidence type="ECO:0000256" key="1">
    <source>
        <dbReference type="ARBA" id="ARBA00004123"/>
    </source>
</evidence>
<dbReference type="Gene3D" id="1.10.10.60">
    <property type="entry name" value="Homeodomain-like"/>
    <property type="match status" value="3"/>
</dbReference>
<dbReference type="PANTHER" id="PTHR45614:SF5">
    <property type="entry name" value="TRANSCRIPTIONAL ACTIVATOR MYB"/>
    <property type="match status" value="1"/>
</dbReference>
<evidence type="ECO:0000259" key="11">
    <source>
        <dbReference type="PROSITE" id="PS51294"/>
    </source>
</evidence>
<feature type="domain" description="HTH myb-type" evidence="11">
    <location>
        <begin position="135"/>
        <end position="185"/>
    </location>
</feature>
<proteinExistence type="predicted"/>
<comment type="subcellular location">
    <subcellularLocation>
        <location evidence="1">Nucleus</location>
    </subcellularLocation>
</comment>
<dbReference type="SUPFAM" id="SSF46689">
    <property type="entry name" value="Homeodomain-like"/>
    <property type="match status" value="2"/>
</dbReference>
<dbReference type="Pfam" id="PF09316">
    <property type="entry name" value="Cmyb_C"/>
    <property type="match status" value="1"/>
</dbReference>
<dbReference type="SMART" id="SM00717">
    <property type="entry name" value="SANT"/>
    <property type="match status" value="3"/>
</dbReference>
<evidence type="ECO:0000256" key="4">
    <source>
        <dbReference type="ARBA" id="ARBA00023125"/>
    </source>
</evidence>
<protein>
    <recommendedName>
        <fullName evidence="9">Transcriptional activator Myb</fullName>
    </recommendedName>
</protein>
<keyword evidence="13" id="KW-1185">Reference proteome</keyword>
<organism evidence="12 13">
    <name type="scientific">Athene cunicularia</name>
    <name type="common">Burrowing owl</name>
    <name type="synonym">Speotyto cunicularia</name>
    <dbReference type="NCBI Taxonomy" id="194338"/>
    <lineage>
        <taxon>Eukaryota</taxon>
        <taxon>Metazoa</taxon>
        <taxon>Chordata</taxon>
        <taxon>Craniata</taxon>
        <taxon>Vertebrata</taxon>
        <taxon>Euteleostomi</taxon>
        <taxon>Archelosauria</taxon>
        <taxon>Archosauria</taxon>
        <taxon>Dinosauria</taxon>
        <taxon>Saurischia</taxon>
        <taxon>Theropoda</taxon>
        <taxon>Coelurosauria</taxon>
        <taxon>Aves</taxon>
        <taxon>Neognathae</taxon>
        <taxon>Neoaves</taxon>
        <taxon>Telluraves</taxon>
        <taxon>Strigiformes</taxon>
        <taxon>Strigidae</taxon>
        <taxon>Athene</taxon>
    </lineage>
</organism>
<comment type="function">
    <text evidence="8">Transcriptional activator; DNA-binding protein that specifically recognize the sequence 5'-YAAC[GT]G-3'. Plays an important role in the control of proliferation and differentiation of hematopoietic progenitor cells.</text>
</comment>
<keyword evidence="6" id="KW-0804">Transcription</keyword>
<dbReference type="InterPro" id="IPR009057">
    <property type="entry name" value="Homeodomain-like_sf"/>
</dbReference>
<reference evidence="12" key="1">
    <citation type="submission" date="2025-08" db="UniProtKB">
        <authorList>
            <consortium name="Ensembl"/>
        </authorList>
    </citation>
    <scope>IDENTIFICATION</scope>
</reference>
<keyword evidence="4" id="KW-0238">DNA-binding</keyword>
<evidence type="ECO:0000256" key="6">
    <source>
        <dbReference type="ARBA" id="ARBA00023163"/>
    </source>
</evidence>
<reference evidence="12" key="2">
    <citation type="submission" date="2025-09" db="UniProtKB">
        <authorList>
            <consortium name="Ensembl"/>
        </authorList>
    </citation>
    <scope>IDENTIFICATION</scope>
</reference>
<dbReference type="GO" id="GO:0005634">
    <property type="term" value="C:nucleus"/>
    <property type="evidence" value="ECO:0007669"/>
    <property type="project" value="UniProtKB-SubCell"/>
</dbReference>
<feature type="domain" description="HTH myb-type" evidence="11">
    <location>
        <begin position="27"/>
        <end position="78"/>
    </location>
</feature>
<evidence type="ECO:0000256" key="7">
    <source>
        <dbReference type="ARBA" id="ARBA00023242"/>
    </source>
</evidence>
<dbReference type="InterPro" id="IPR017930">
    <property type="entry name" value="Myb_dom"/>
</dbReference>
<dbReference type="CDD" id="cd00167">
    <property type="entry name" value="SANT"/>
    <property type="match status" value="3"/>
</dbReference>
<dbReference type="InterPro" id="IPR001005">
    <property type="entry name" value="SANT/Myb"/>
</dbReference>
<feature type="domain" description="Myb-like" evidence="10">
    <location>
        <begin position="131"/>
        <end position="181"/>
    </location>
</feature>
<dbReference type="InterPro" id="IPR050560">
    <property type="entry name" value="MYB_TF"/>
</dbReference>
<evidence type="ECO:0000256" key="2">
    <source>
        <dbReference type="ARBA" id="ARBA00022737"/>
    </source>
</evidence>
<sequence length="547" mass="62421">IYSSDDDEEDVEMYDHDYDGLLPKTGKRHLGKTRWTREEDEKLKKLVEQNGTEDWKVIANFLPNRTDVQCQHRWQKVLNPELIKGPWTKEEDQRVIELVQKYGPKRWSVIAKHLKGRIGKQCRERWHNHLNPEVKKTSWTEEEDRIIYQAHKRLGNRWAEIAKLLPGRTDNAIKNHWNSTMRRKVEQEGYLQESSKACHSSAATGFQKSNHLMAFAHNPPSAQLPVASQPQLSSDYPYYHISEPQNVPGQIPYPVALHVNIVNVPQPAAAAIQRHYNDEDPEKEKRIKELELLLMSTENELKGQQALPFLNTSSSHENLNLDNPALTSTPVCGHKMAVTTPLHRDQTFKAQKENHVFRTPAIKRSILESSPRTPTPFKNALAAQEIKYGPLKMLPQTPTHLVEDLQDVIKQESEESAIVAGLHESGPPLLKKIKQEVESPTDKAGNFFCSNHWEGENLNTQLFTHTSTVEDVPNLLTSSILKMPVSEEDGSFHKTFAVPRNRALASPLQHLNNAWESASCGKIEDQMALTDQARKYMATFPTRTLVM</sequence>
<evidence type="ECO:0000256" key="8">
    <source>
        <dbReference type="ARBA" id="ARBA00093768"/>
    </source>
</evidence>
<evidence type="ECO:0000256" key="9">
    <source>
        <dbReference type="ARBA" id="ARBA00093793"/>
    </source>
</evidence>
<evidence type="ECO:0000313" key="12">
    <source>
        <dbReference type="Ensembl" id="ENSACUP00000008051.1"/>
    </source>
</evidence>
<dbReference type="PROSITE" id="PS51294">
    <property type="entry name" value="HTH_MYB"/>
    <property type="match status" value="3"/>
</dbReference>